<reference evidence="2 3" key="1">
    <citation type="submission" date="2009-06" db="EMBL/GenBank/DDBJ databases">
        <title>Molecular Evidence for Microbiologically Influenced Corrosion from genome of Methanogen.</title>
        <authorList>
            <person name="Ito N."/>
            <person name="Tsurumaru H."/>
            <person name="Shimizu A."/>
            <person name="Harada T."/>
            <person name="Hosoyama A."/>
            <person name="Horikawa H."/>
            <person name="Wakai S."/>
            <person name="Sasaki K."/>
            <person name="Nishijima K."/>
            <person name="Ataku H."/>
            <person name="Yamazaki J."/>
            <person name="Mise M."/>
            <person name="Yamazaki S."/>
            <person name="Tanikawa S."/>
            <person name="Harayama S."/>
            <person name="Fujita N."/>
        </authorList>
    </citation>
    <scope>NUCLEOTIDE SEQUENCE [LARGE SCALE GENOMIC DNA]</scope>
    <source>
        <strain evidence="3">KA1 ( NBRC 102054)</strain>
    </source>
</reference>
<dbReference type="InterPro" id="IPR047676">
    <property type="entry name" value="FxLYD_dom"/>
</dbReference>
<dbReference type="RefSeq" id="WP_119846090.1">
    <property type="nucleotide sequence ID" value="NZ_AP011526.1"/>
</dbReference>
<dbReference type="EMBL" id="AP011526">
    <property type="protein sequence ID" value="BAP61342.1"/>
    <property type="molecule type" value="Genomic_DNA"/>
</dbReference>
<keyword evidence="1" id="KW-0472">Membrane</keyword>
<evidence type="ECO:0000313" key="3">
    <source>
        <dbReference type="Proteomes" id="UP000264208"/>
    </source>
</evidence>
<gene>
    <name evidence="2" type="ORF">MMKA1_12250</name>
</gene>
<protein>
    <recommendedName>
        <fullName evidence="4">DUF3426 domain-containing protein</fullName>
    </recommendedName>
</protein>
<name>A0A2Z5PDN6_METMI</name>
<keyword evidence="1" id="KW-1133">Transmembrane helix</keyword>
<evidence type="ECO:0000256" key="1">
    <source>
        <dbReference type="SAM" id="Phobius"/>
    </source>
</evidence>
<accession>A0A2Z5PDN6</accession>
<feature type="transmembrane region" description="Helical" evidence="1">
    <location>
        <begin position="6"/>
        <end position="24"/>
    </location>
</feature>
<proteinExistence type="predicted"/>
<dbReference type="GeneID" id="37875639"/>
<organism evidence="2 3">
    <name type="scientific">Methanococcus maripaludis KA1</name>
    <dbReference type="NCBI Taxonomy" id="637914"/>
    <lineage>
        <taxon>Archaea</taxon>
        <taxon>Methanobacteriati</taxon>
        <taxon>Methanobacteriota</taxon>
        <taxon>Methanomada group</taxon>
        <taxon>Methanococci</taxon>
        <taxon>Methanococcales</taxon>
        <taxon>Methanococcaceae</taxon>
        <taxon>Methanococcus</taxon>
    </lineage>
</organism>
<sequence length="135" mass="15489">MRNILYIGSFALFFLVTVGILNFVHVDNNLAQNNVNENSIQTIDPHKDIKILSSQMIKEDGNWIISGKVQNTGNYKMRYVSITVNFYGKNGNLLYSTFAGESYITPGEIWNFEVRYRKSVAPYSYKIEVGPIMYN</sequence>
<evidence type="ECO:0000313" key="2">
    <source>
        <dbReference type="EMBL" id="BAP61342.1"/>
    </source>
</evidence>
<keyword evidence="1" id="KW-0812">Transmembrane</keyword>
<dbReference type="Proteomes" id="UP000264208">
    <property type="component" value="Chromosome"/>
</dbReference>
<dbReference type="AlphaFoldDB" id="A0A2Z5PDN6"/>
<dbReference type="KEGG" id="mmak:MMKA1_12250"/>
<dbReference type="NCBIfam" id="NF038353">
    <property type="entry name" value="FxLYD_dom"/>
    <property type="match status" value="1"/>
</dbReference>
<evidence type="ECO:0008006" key="4">
    <source>
        <dbReference type="Google" id="ProtNLM"/>
    </source>
</evidence>